<dbReference type="InterPro" id="IPR006094">
    <property type="entry name" value="Oxid_FAD_bind_N"/>
</dbReference>
<keyword evidence="8" id="KW-1185">Reference proteome</keyword>
<accession>A0AA46TG86</accession>
<evidence type="ECO:0000256" key="4">
    <source>
        <dbReference type="ARBA" id="ARBA00022827"/>
    </source>
</evidence>
<evidence type="ECO:0000313" key="7">
    <source>
        <dbReference type="EMBL" id="UYM04623.1"/>
    </source>
</evidence>
<evidence type="ECO:0000256" key="3">
    <source>
        <dbReference type="ARBA" id="ARBA00022630"/>
    </source>
</evidence>
<dbReference type="GO" id="GO:0016491">
    <property type="term" value="F:oxidoreductase activity"/>
    <property type="evidence" value="ECO:0007669"/>
    <property type="project" value="UniProtKB-KW"/>
</dbReference>
<dbReference type="Pfam" id="PF08031">
    <property type="entry name" value="BBE"/>
    <property type="match status" value="1"/>
</dbReference>
<dbReference type="Gene3D" id="3.30.465.10">
    <property type="match status" value="1"/>
</dbReference>
<dbReference type="PROSITE" id="PS51387">
    <property type="entry name" value="FAD_PCMH"/>
    <property type="match status" value="1"/>
</dbReference>
<dbReference type="PANTHER" id="PTHR42973:SF39">
    <property type="entry name" value="FAD-BINDING PCMH-TYPE DOMAIN-CONTAINING PROTEIN"/>
    <property type="match status" value="1"/>
</dbReference>
<dbReference type="PANTHER" id="PTHR42973">
    <property type="entry name" value="BINDING OXIDOREDUCTASE, PUTATIVE (AFU_ORTHOLOGUE AFUA_1G17690)-RELATED"/>
    <property type="match status" value="1"/>
</dbReference>
<dbReference type="KEGG" id="sgrg:L0C25_19125"/>
<dbReference type="SUPFAM" id="SSF56176">
    <property type="entry name" value="FAD-binding/transporter-associated domain-like"/>
    <property type="match status" value="1"/>
</dbReference>
<evidence type="ECO:0000256" key="5">
    <source>
        <dbReference type="ARBA" id="ARBA00023002"/>
    </source>
</evidence>
<keyword evidence="3" id="KW-0285">Flavoprotein</keyword>
<dbReference type="RefSeq" id="WP_271633381.1">
    <property type="nucleotide sequence ID" value="NZ_CP094970.1"/>
</dbReference>
<dbReference type="PROSITE" id="PS00862">
    <property type="entry name" value="OX2_COVAL_FAD"/>
    <property type="match status" value="1"/>
</dbReference>
<dbReference type="InterPro" id="IPR016169">
    <property type="entry name" value="FAD-bd_PCMH_sub2"/>
</dbReference>
<organism evidence="7 8">
    <name type="scientific">Solicola gregarius</name>
    <dbReference type="NCBI Taxonomy" id="2908642"/>
    <lineage>
        <taxon>Bacteria</taxon>
        <taxon>Bacillati</taxon>
        <taxon>Actinomycetota</taxon>
        <taxon>Actinomycetes</taxon>
        <taxon>Propionibacteriales</taxon>
        <taxon>Nocardioidaceae</taxon>
        <taxon>Solicola</taxon>
    </lineage>
</organism>
<dbReference type="InterPro" id="IPR050416">
    <property type="entry name" value="FAD-linked_Oxidoreductase"/>
</dbReference>
<reference evidence="7" key="1">
    <citation type="submission" date="2022-01" db="EMBL/GenBank/DDBJ databases">
        <title>Nocardioidaceae gen. sp. A5X3R13.</title>
        <authorList>
            <person name="Lopez Marin M.A."/>
            <person name="Uhlik O."/>
        </authorList>
    </citation>
    <scope>NUCLEOTIDE SEQUENCE</scope>
    <source>
        <strain evidence="7">A5X3R13</strain>
    </source>
</reference>
<dbReference type="Gene3D" id="3.30.43.10">
    <property type="entry name" value="Uridine Diphospho-n-acetylenolpyruvylglucosamine Reductase, domain 2"/>
    <property type="match status" value="1"/>
</dbReference>
<comment type="cofactor">
    <cofactor evidence="1">
        <name>FAD</name>
        <dbReference type="ChEBI" id="CHEBI:57692"/>
    </cofactor>
</comment>
<sequence length="452" mass="47868">MIATTTYARTAASDLERSFHGAVLRPGDDRYDAERLSWYRTIDPRPAVIAEATSRSDVAVAVRVAREHGLPLTIQSTGHGTISPAEGMLLRTSLMAGVEIDPGRRLARVEPGALWSDVIAAAAPYGLAPLSGTPAVGVVGYTLGGGAGWLSRTHGYAADSLTAAEIVTSDGEVRRVDGERHPDLYWALRGGGGAFAAVTALEFYLYPVGQVWSGLTMYPFDRAASALAAYRDWSATEPDVLNTSVTAMRVPPMPQLPEEVRGRLVLALRVFGSEPNAAGLAEPLTAAAGEPLFGGFGELTFADAAHAAGPPPPPMAARQHIDLVREVPDALLDTVVEAAEESPAVMAIELRHWGGAMARSAPGHGPVGHRDLPYSVVATAVDSDPDSGAADQVASIADRVRPYASGLTFRNFETDPARMSAAYTAEDYARLTQIKTAWDPDGVFGPEFEEER</sequence>
<dbReference type="InterPro" id="IPR006093">
    <property type="entry name" value="Oxy_OxRdtase_FAD_BS"/>
</dbReference>
<dbReference type="GO" id="GO:0071949">
    <property type="term" value="F:FAD binding"/>
    <property type="evidence" value="ECO:0007669"/>
    <property type="project" value="InterPro"/>
</dbReference>
<proteinExistence type="inferred from homology"/>
<evidence type="ECO:0000256" key="2">
    <source>
        <dbReference type="ARBA" id="ARBA00005466"/>
    </source>
</evidence>
<dbReference type="Proteomes" id="UP001164390">
    <property type="component" value="Chromosome"/>
</dbReference>
<dbReference type="InterPro" id="IPR016167">
    <property type="entry name" value="FAD-bd_PCMH_sub1"/>
</dbReference>
<keyword evidence="4" id="KW-0274">FAD</keyword>
<evidence type="ECO:0000313" key="8">
    <source>
        <dbReference type="Proteomes" id="UP001164390"/>
    </source>
</evidence>
<gene>
    <name evidence="7" type="ORF">L0C25_19125</name>
</gene>
<evidence type="ECO:0000256" key="1">
    <source>
        <dbReference type="ARBA" id="ARBA00001974"/>
    </source>
</evidence>
<comment type="similarity">
    <text evidence="2">Belongs to the oxygen-dependent FAD-linked oxidoreductase family.</text>
</comment>
<dbReference type="Pfam" id="PF01565">
    <property type="entry name" value="FAD_binding_4"/>
    <property type="match status" value="1"/>
</dbReference>
<dbReference type="InterPro" id="IPR016166">
    <property type="entry name" value="FAD-bd_PCMH"/>
</dbReference>
<feature type="domain" description="FAD-binding PCMH-type" evidence="6">
    <location>
        <begin position="42"/>
        <end position="208"/>
    </location>
</feature>
<dbReference type="Gene3D" id="3.40.462.20">
    <property type="match status" value="1"/>
</dbReference>
<protein>
    <submittedName>
        <fullName evidence="7">FAD-binding oxidoreductase</fullName>
    </submittedName>
</protein>
<dbReference type="AlphaFoldDB" id="A0AA46TG86"/>
<name>A0AA46TG86_9ACTN</name>
<dbReference type="InterPro" id="IPR012951">
    <property type="entry name" value="BBE"/>
</dbReference>
<evidence type="ECO:0000259" key="6">
    <source>
        <dbReference type="PROSITE" id="PS51387"/>
    </source>
</evidence>
<keyword evidence="5" id="KW-0560">Oxidoreductase</keyword>
<dbReference type="InterPro" id="IPR036318">
    <property type="entry name" value="FAD-bd_PCMH-like_sf"/>
</dbReference>
<dbReference type="EMBL" id="CP094970">
    <property type="protein sequence ID" value="UYM04623.1"/>
    <property type="molecule type" value="Genomic_DNA"/>
</dbReference>